<evidence type="ECO:0000313" key="1">
    <source>
        <dbReference type="EMBL" id="TWU20092.1"/>
    </source>
</evidence>
<dbReference type="Proteomes" id="UP000316304">
    <property type="component" value="Unassembled WGS sequence"/>
</dbReference>
<dbReference type="AlphaFoldDB" id="A0A5C6C7H8"/>
<dbReference type="InterPro" id="IPR029063">
    <property type="entry name" value="SAM-dependent_MTases_sf"/>
</dbReference>
<dbReference type="EMBL" id="SJPT01000009">
    <property type="protein sequence ID" value="TWU20092.1"/>
    <property type="molecule type" value="Genomic_DNA"/>
</dbReference>
<sequence>MLKNVPLPNFNDVSHPDDHLELIEEANERVDAFTKNRRDTIRNFVVSDFELVGAAIQWLVENRIPCGDSFLEWGSGFGVVTMLAAIEGMDAVGIEVERDLIDQSRRLAEDFDIDAEFVEGSFLPDDRSVIESVIQDFENVDIDSPSAYDALGKSIDEFDLIFAFPWPGEQGYFAAVFDHFAADGALLLTYDGRNQLRLQRRE</sequence>
<dbReference type="OrthoDB" id="283520at2"/>
<gene>
    <name evidence="1" type="ORF">Pla52o_46060</name>
</gene>
<name>A0A5C6C7H8_9BACT</name>
<evidence type="ECO:0000313" key="2">
    <source>
        <dbReference type="Proteomes" id="UP000316304"/>
    </source>
</evidence>
<dbReference type="Gene3D" id="3.40.50.150">
    <property type="entry name" value="Vaccinia Virus protein VP39"/>
    <property type="match status" value="1"/>
</dbReference>
<reference evidence="1 2" key="1">
    <citation type="submission" date="2019-02" db="EMBL/GenBank/DDBJ databases">
        <title>Deep-cultivation of Planctomycetes and their phenomic and genomic characterization uncovers novel biology.</title>
        <authorList>
            <person name="Wiegand S."/>
            <person name="Jogler M."/>
            <person name="Boedeker C."/>
            <person name="Pinto D."/>
            <person name="Vollmers J."/>
            <person name="Rivas-Marin E."/>
            <person name="Kohn T."/>
            <person name="Peeters S.H."/>
            <person name="Heuer A."/>
            <person name="Rast P."/>
            <person name="Oberbeckmann S."/>
            <person name="Bunk B."/>
            <person name="Jeske O."/>
            <person name="Meyerdierks A."/>
            <person name="Storesund J.E."/>
            <person name="Kallscheuer N."/>
            <person name="Luecker S."/>
            <person name="Lage O.M."/>
            <person name="Pohl T."/>
            <person name="Merkel B.J."/>
            <person name="Hornburger P."/>
            <person name="Mueller R.-W."/>
            <person name="Bruemmer F."/>
            <person name="Labrenz M."/>
            <person name="Spormann A.M."/>
            <person name="Op Den Camp H."/>
            <person name="Overmann J."/>
            <person name="Amann R."/>
            <person name="Jetten M.S.M."/>
            <person name="Mascher T."/>
            <person name="Medema M.H."/>
            <person name="Devos D.P."/>
            <person name="Kaster A.-K."/>
            <person name="Ovreas L."/>
            <person name="Rohde M."/>
            <person name="Galperin M.Y."/>
            <person name="Jogler C."/>
        </authorList>
    </citation>
    <scope>NUCLEOTIDE SEQUENCE [LARGE SCALE GENOMIC DNA]</scope>
    <source>
        <strain evidence="1 2">Pla52o</strain>
    </source>
</reference>
<protein>
    <submittedName>
        <fullName evidence="1">Uncharacterized protein</fullName>
    </submittedName>
</protein>
<keyword evidence="2" id="KW-1185">Reference proteome</keyword>
<organism evidence="1 2">
    <name type="scientific">Novipirellula galeiformis</name>
    <dbReference type="NCBI Taxonomy" id="2528004"/>
    <lineage>
        <taxon>Bacteria</taxon>
        <taxon>Pseudomonadati</taxon>
        <taxon>Planctomycetota</taxon>
        <taxon>Planctomycetia</taxon>
        <taxon>Pirellulales</taxon>
        <taxon>Pirellulaceae</taxon>
        <taxon>Novipirellula</taxon>
    </lineage>
</organism>
<proteinExistence type="predicted"/>
<accession>A0A5C6C7H8</accession>
<dbReference type="SUPFAM" id="SSF53335">
    <property type="entry name" value="S-adenosyl-L-methionine-dependent methyltransferases"/>
    <property type="match status" value="1"/>
</dbReference>
<comment type="caution">
    <text evidence="1">The sequence shown here is derived from an EMBL/GenBank/DDBJ whole genome shotgun (WGS) entry which is preliminary data.</text>
</comment>